<comment type="caution">
    <text evidence="2">The sequence shown here is derived from an EMBL/GenBank/DDBJ whole genome shotgun (WGS) entry which is preliminary data.</text>
</comment>
<evidence type="ECO:0000313" key="3">
    <source>
        <dbReference type="Proteomes" id="UP000288805"/>
    </source>
</evidence>
<accession>A0A438G376</accession>
<keyword evidence="1" id="KW-0175">Coiled coil</keyword>
<evidence type="ECO:0000313" key="2">
    <source>
        <dbReference type="EMBL" id="RVW66659.1"/>
    </source>
</evidence>
<organism evidence="2 3">
    <name type="scientific">Vitis vinifera</name>
    <name type="common">Grape</name>
    <dbReference type="NCBI Taxonomy" id="29760"/>
    <lineage>
        <taxon>Eukaryota</taxon>
        <taxon>Viridiplantae</taxon>
        <taxon>Streptophyta</taxon>
        <taxon>Embryophyta</taxon>
        <taxon>Tracheophyta</taxon>
        <taxon>Spermatophyta</taxon>
        <taxon>Magnoliopsida</taxon>
        <taxon>eudicotyledons</taxon>
        <taxon>Gunneridae</taxon>
        <taxon>Pentapetalae</taxon>
        <taxon>rosids</taxon>
        <taxon>Vitales</taxon>
        <taxon>Vitaceae</taxon>
        <taxon>Viteae</taxon>
        <taxon>Vitis</taxon>
    </lineage>
</organism>
<evidence type="ECO:0008006" key="4">
    <source>
        <dbReference type="Google" id="ProtNLM"/>
    </source>
</evidence>
<reference evidence="2 3" key="1">
    <citation type="journal article" date="2018" name="PLoS Genet.">
        <title>Population sequencing reveals clonal diversity and ancestral inbreeding in the grapevine cultivar Chardonnay.</title>
        <authorList>
            <person name="Roach M.J."/>
            <person name="Johnson D.L."/>
            <person name="Bohlmann J."/>
            <person name="van Vuuren H.J."/>
            <person name="Jones S.J."/>
            <person name="Pretorius I.S."/>
            <person name="Schmidt S.A."/>
            <person name="Borneman A.R."/>
        </authorList>
    </citation>
    <scope>NUCLEOTIDE SEQUENCE [LARGE SCALE GENOMIC DNA]</scope>
    <source>
        <strain evidence="3">cv. Chardonnay</strain>
        <tissue evidence="2">Leaf</tissue>
    </source>
</reference>
<protein>
    <recommendedName>
        <fullName evidence="4">Disease resistance protein</fullName>
    </recommendedName>
</protein>
<proteinExistence type="predicted"/>
<sequence length="85" mass="9731">MDCVSPIYTIVTDLFGCTAKRASHIRGLRENLECLREEMELLNLRSEDVKTRVELGKQQQMTPRREVEGWLQGVGEEKIEVAAIL</sequence>
<dbReference type="Proteomes" id="UP000288805">
    <property type="component" value="Unassembled WGS sequence"/>
</dbReference>
<dbReference type="AlphaFoldDB" id="A0A438G376"/>
<name>A0A438G376_VITVI</name>
<gene>
    <name evidence="2" type="ORF">CK203_065481</name>
</gene>
<evidence type="ECO:0000256" key="1">
    <source>
        <dbReference type="SAM" id="Coils"/>
    </source>
</evidence>
<feature type="coiled-coil region" evidence="1">
    <location>
        <begin position="25"/>
        <end position="52"/>
    </location>
</feature>
<dbReference type="EMBL" id="QGNW01000637">
    <property type="protein sequence ID" value="RVW66659.1"/>
    <property type="molecule type" value="Genomic_DNA"/>
</dbReference>